<evidence type="ECO:0000256" key="3">
    <source>
        <dbReference type="ARBA" id="ARBA00022692"/>
    </source>
</evidence>
<dbReference type="CDD" id="cd16015">
    <property type="entry name" value="LTA_synthase"/>
    <property type="match status" value="1"/>
</dbReference>
<dbReference type="PANTHER" id="PTHR47371:SF3">
    <property type="entry name" value="PHOSPHOGLYCEROL TRANSFERASE I"/>
    <property type="match status" value="1"/>
</dbReference>
<evidence type="ECO:0000256" key="5">
    <source>
        <dbReference type="ARBA" id="ARBA00023136"/>
    </source>
</evidence>
<comment type="subcellular location">
    <subcellularLocation>
        <location evidence="1">Cell membrane</location>
        <topology evidence="1">Multi-pass membrane protein</topology>
    </subcellularLocation>
</comment>
<accession>A0ABQ6BU21</accession>
<dbReference type="InterPro" id="IPR050448">
    <property type="entry name" value="OpgB/LTA_synthase_biosynth"/>
</dbReference>
<proteinExistence type="predicted"/>
<keyword evidence="2" id="KW-1003">Cell membrane</keyword>
<keyword evidence="3" id="KW-0812">Transmembrane</keyword>
<name>A0ABQ6BU21_9NEIS</name>
<evidence type="ECO:0000256" key="2">
    <source>
        <dbReference type="ARBA" id="ARBA00022475"/>
    </source>
</evidence>
<dbReference type="PANTHER" id="PTHR47371">
    <property type="entry name" value="LIPOTEICHOIC ACID SYNTHASE"/>
    <property type="match status" value="1"/>
</dbReference>
<evidence type="ECO:0000313" key="7">
    <source>
        <dbReference type="EMBL" id="GLS04046.1"/>
    </source>
</evidence>
<comment type="caution">
    <text evidence="7">The sequence shown here is derived from an EMBL/GenBank/DDBJ whole genome shotgun (WGS) entry which is preliminary data.</text>
</comment>
<dbReference type="EMBL" id="BSOZ01000012">
    <property type="protein sequence ID" value="GLS04046.1"/>
    <property type="molecule type" value="Genomic_DNA"/>
</dbReference>
<feature type="domain" description="Sulfatase N-terminal" evidence="6">
    <location>
        <begin position="38"/>
        <end position="313"/>
    </location>
</feature>
<evidence type="ECO:0000259" key="6">
    <source>
        <dbReference type="Pfam" id="PF00884"/>
    </source>
</evidence>
<evidence type="ECO:0000313" key="8">
    <source>
        <dbReference type="Proteomes" id="UP001156836"/>
    </source>
</evidence>
<evidence type="ECO:0000256" key="1">
    <source>
        <dbReference type="ARBA" id="ARBA00004651"/>
    </source>
</evidence>
<dbReference type="Proteomes" id="UP001156836">
    <property type="component" value="Unassembled WGS sequence"/>
</dbReference>
<dbReference type="Pfam" id="PF00884">
    <property type="entry name" value="Sulfatase"/>
    <property type="match status" value="1"/>
</dbReference>
<sequence length="408" mass="46465">MIKQEDNAFADLLTNTAEIPKWNFSKSLAHAIPNQKKPNIIILVMESVRSDAITQENMPFIAAMTQRSDQFLQAYTTKDHTSKALIGIFCGMYSKDDLAVSEDSNNNPLNCLPKYLGSNNYRVGYFQSADEKFEDRPRLLKLMGFSDWKALKDLDNSRFKYLGYFGIDDHAMLNPIQKWISQNPAGQPFFLGVLNVGTHHPYDLPGKKNPYPDDAQRSKEAYLETLRLYDDFVAKLVFWLEKKGILGNTMLVLTGDHGEAFQEHGLSTHGHVPYQEVARIPLIVHRPGQTIGRIDNQLRQHIDILPTVLSEAGYTPPAKVPGKVLYGPGHDQLYFSCWTRSDCIALIEPNRKYIYHFGKTSFEVFNSGMDPLEQNNIAEKIDNKTKKKALSTMLTYRRAISNFYSKEN</sequence>
<keyword evidence="4" id="KW-1133">Transmembrane helix</keyword>
<protein>
    <recommendedName>
        <fullName evidence="6">Sulfatase N-terminal domain-containing protein</fullName>
    </recommendedName>
</protein>
<evidence type="ECO:0000256" key="4">
    <source>
        <dbReference type="ARBA" id="ARBA00022989"/>
    </source>
</evidence>
<dbReference type="Gene3D" id="3.40.720.10">
    <property type="entry name" value="Alkaline Phosphatase, subunit A"/>
    <property type="match status" value="1"/>
</dbReference>
<keyword evidence="8" id="KW-1185">Reference proteome</keyword>
<keyword evidence="5" id="KW-0472">Membrane</keyword>
<gene>
    <name evidence="7" type="ORF">GCM10007860_11920</name>
</gene>
<dbReference type="InterPro" id="IPR000917">
    <property type="entry name" value="Sulfatase_N"/>
</dbReference>
<dbReference type="SUPFAM" id="SSF53649">
    <property type="entry name" value="Alkaline phosphatase-like"/>
    <property type="match status" value="1"/>
</dbReference>
<reference evidence="8" key="1">
    <citation type="journal article" date="2019" name="Int. J. Syst. Evol. Microbiol.">
        <title>The Global Catalogue of Microorganisms (GCM) 10K type strain sequencing project: providing services to taxonomists for standard genome sequencing and annotation.</title>
        <authorList>
            <consortium name="The Broad Institute Genomics Platform"/>
            <consortium name="The Broad Institute Genome Sequencing Center for Infectious Disease"/>
            <person name="Wu L."/>
            <person name="Ma J."/>
        </authorList>
    </citation>
    <scope>NUCLEOTIDE SEQUENCE [LARGE SCALE GENOMIC DNA]</scope>
    <source>
        <strain evidence="8">NBRC 104970</strain>
    </source>
</reference>
<dbReference type="InterPro" id="IPR017850">
    <property type="entry name" value="Alkaline_phosphatase_core_sf"/>
</dbReference>
<organism evidence="7 8">
    <name type="scientific">Chitiniphilus shinanonensis</name>
    <dbReference type="NCBI Taxonomy" id="553088"/>
    <lineage>
        <taxon>Bacteria</taxon>
        <taxon>Pseudomonadati</taxon>
        <taxon>Pseudomonadota</taxon>
        <taxon>Betaproteobacteria</taxon>
        <taxon>Neisseriales</taxon>
        <taxon>Chitinibacteraceae</taxon>
        <taxon>Chitiniphilus</taxon>
    </lineage>
</organism>